<comment type="caution">
    <text evidence="2">The sequence shown here is derived from an EMBL/GenBank/DDBJ whole genome shotgun (WGS) entry which is preliminary data.</text>
</comment>
<dbReference type="Pfam" id="PF12279">
    <property type="entry name" value="DUF3619"/>
    <property type="match status" value="1"/>
</dbReference>
<dbReference type="AlphaFoldDB" id="A0A4Z0C2M7"/>
<dbReference type="InterPro" id="IPR022064">
    <property type="entry name" value="DUF3619"/>
</dbReference>
<evidence type="ECO:0000313" key="2">
    <source>
        <dbReference type="EMBL" id="TFZ04720.1"/>
    </source>
</evidence>
<name>A0A4Z0C2M7_9BURK</name>
<evidence type="ECO:0000256" key="1">
    <source>
        <dbReference type="SAM" id="Phobius"/>
    </source>
</evidence>
<keyword evidence="1" id="KW-0472">Membrane</keyword>
<reference evidence="2 3" key="1">
    <citation type="submission" date="2019-03" db="EMBL/GenBank/DDBJ databases">
        <title>Ramlibacter rhizophilus CCTCC AB2015357, whole genome shotgun sequence.</title>
        <authorList>
            <person name="Zhang X."/>
            <person name="Feng G."/>
            <person name="Zhu H."/>
        </authorList>
    </citation>
    <scope>NUCLEOTIDE SEQUENCE [LARGE SCALE GENOMIC DNA]</scope>
    <source>
        <strain evidence="2 3">CCTCC AB2015357</strain>
    </source>
</reference>
<proteinExistence type="predicted"/>
<keyword evidence="1" id="KW-0812">Transmembrane</keyword>
<keyword evidence="1" id="KW-1133">Transmembrane helix</keyword>
<sequence length="141" mass="14851">MNKQSTELSLAHTDALGRSLAARLSAGTEALPHDVRERLRAAREQALARRREVLASALPVRQARAAGGITGLGARALGLWGGVATALSGVALVSGLVAIHFLHNETRARQIAEVDAALLTDDLPPAAYADPGFLAFLRRND</sequence>
<gene>
    <name evidence="2" type="ORF">EZ242_02940</name>
</gene>
<organism evidence="2 3">
    <name type="scientific">Ramlibacter rhizophilus</name>
    <dbReference type="NCBI Taxonomy" id="1781167"/>
    <lineage>
        <taxon>Bacteria</taxon>
        <taxon>Pseudomonadati</taxon>
        <taxon>Pseudomonadota</taxon>
        <taxon>Betaproteobacteria</taxon>
        <taxon>Burkholderiales</taxon>
        <taxon>Comamonadaceae</taxon>
        <taxon>Ramlibacter</taxon>
    </lineage>
</organism>
<keyword evidence="3" id="KW-1185">Reference proteome</keyword>
<evidence type="ECO:0000313" key="3">
    <source>
        <dbReference type="Proteomes" id="UP000297564"/>
    </source>
</evidence>
<feature type="transmembrane region" description="Helical" evidence="1">
    <location>
        <begin position="79"/>
        <end position="102"/>
    </location>
</feature>
<dbReference type="EMBL" id="SMLL01000001">
    <property type="protein sequence ID" value="TFZ04720.1"/>
    <property type="molecule type" value="Genomic_DNA"/>
</dbReference>
<dbReference type="Proteomes" id="UP000297564">
    <property type="component" value="Unassembled WGS sequence"/>
</dbReference>
<accession>A0A4Z0C2M7</accession>
<dbReference type="RefSeq" id="WP_135283602.1">
    <property type="nucleotide sequence ID" value="NZ_SMLL01000001.1"/>
</dbReference>
<protein>
    <submittedName>
        <fullName evidence="2">DUF3619 family protein</fullName>
    </submittedName>
</protein>